<dbReference type="KEGG" id="fer:FNB15_14775"/>
<evidence type="ECO:0000313" key="2">
    <source>
        <dbReference type="Proteomes" id="UP000317496"/>
    </source>
</evidence>
<protein>
    <submittedName>
        <fullName evidence="1">Uncharacterized protein</fullName>
    </submittedName>
</protein>
<organism evidence="1 2">
    <name type="scientific">Ferrovibrio terrae</name>
    <dbReference type="NCBI Taxonomy" id="2594003"/>
    <lineage>
        <taxon>Bacteria</taxon>
        <taxon>Pseudomonadati</taxon>
        <taxon>Pseudomonadota</taxon>
        <taxon>Alphaproteobacteria</taxon>
        <taxon>Rhodospirillales</taxon>
        <taxon>Rhodospirillaceae</taxon>
        <taxon>Ferrovibrio</taxon>
    </lineage>
</organism>
<accession>A0A516H3W0</accession>
<name>A0A516H3W0_9PROT</name>
<sequence length="70" mass="8120">MAKFTAQDIVPGQRFEQRQGFFWRVARLIQFPGEDALHVQLINERDSSNTKTVSVSALLDRNLFKLVEKK</sequence>
<dbReference type="AlphaFoldDB" id="A0A516H3W0"/>
<reference evidence="1 2" key="1">
    <citation type="submission" date="2019-07" db="EMBL/GenBank/DDBJ databases">
        <title>Genome sequencing for Ferrovibrio sp. K5.</title>
        <authorList>
            <person name="Park S.-J."/>
        </authorList>
    </citation>
    <scope>NUCLEOTIDE SEQUENCE [LARGE SCALE GENOMIC DNA]</scope>
    <source>
        <strain evidence="1 2">K5</strain>
    </source>
</reference>
<keyword evidence="2" id="KW-1185">Reference proteome</keyword>
<evidence type="ECO:0000313" key="1">
    <source>
        <dbReference type="EMBL" id="QDO98463.1"/>
    </source>
</evidence>
<gene>
    <name evidence="1" type="ORF">FNB15_14775</name>
</gene>
<proteinExistence type="predicted"/>
<dbReference type="Proteomes" id="UP000317496">
    <property type="component" value="Chromosome"/>
</dbReference>
<dbReference type="EMBL" id="CP041636">
    <property type="protein sequence ID" value="QDO98463.1"/>
    <property type="molecule type" value="Genomic_DNA"/>
</dbReference>
<dbReference type="RefSeq" id="WP_144069444.1">
    <property type="nucleotide sequence ID" value="NZ_CP041636.1"/>
</dbReference>